<keyword evidence="1" id="KW-0472">Membrane</keyword>
<name>A0A1M6KEK5_9FLAO</name>
<dbReference type="AlphaFoldDB" id="A0A1M6KEK5"/>
<dbReference type="EMBL" id="FQYU01000006">
    <property type="protein sequence ID" value="SHJ57381.1"/>
    <property type="molecule type" value="Genomic_DNA"/>
</dbReference>
<feature type="transmembrane region" description="Helical" evidence="1">
    <location>
        <begin position="14"/>
        <end position="42"/>
    </location>
</feature>
<keyword evidence="1" id="KW-0812">Transmembrane</keyword>
<keyword evidence="3" id="KW-1185">Reference proteome</keyword>
<evidence type="ECO:0000313" key="2">
    <source>
        <dbReference type="EMBL" id="SHJ57381.1"/>
    </source>
</evidence>
<protein>
    <submittedName>
        <fullName evidence="2">Uncharacterized protein</fullName>
    </submittedName>
</protein>
<organism evidence="2 3">
    <name type="scientific">Pseudozobellia thermophila</name>
    <dbReference type="NCBI Taxonomy" id="192903"/>
    <lineage>
        <taxon>Bacteria</taxon>
        <taxon>Pseudomonadati</taxon>
        <taxon>Bacteroidota</taxon>
        <taxon>Flavobacteriia</taxon>
        <taxon>Flavobacteriales</taxon>
        <taxon>Flavobacteriaceae</taxon>
        <taxon>Pseudozobellia</taxon>
    </lineage>
</organism>
<dbReference type="RefSeq" id="WP_262987428.1">
    <property type="nucleotide sequence ID" value="NZ_FQYU01000006.1"/>
</dbReference>
<dbReference type="Proteomes" id="UP000184543">
    <property type="component" value="Unassembled WGS sequence"/>
</dbReference>
<proteinExistence type="predicted"/>
<evidence type="ECO:0000313" key="3">
    <source>
        <dbReference type="Proteomes" id="UP000184543"/>
    </source>
</evidence>
<sequence length="43" mass="4715">MEQELPIGVKLLNLFLRIVVGCLVLILIAIPVALILDIIGIFD</sequence>
<accession>A0A1M6KEK5</accession>
<evidence type="ECO:0000256" key="1">
    <source>
        <dbReference type="SAM" id="Phobius"/>
    </source>
</evidence>
<keyword evidence="1" id="KW-1133">Transmembrane helix</keyword>
<gene>
    <name evidence="2" type="ORF">SAMN04488513_10635</name>
</gene>
<reference evidence="3" key="1">
    <citation type="submission" date="2016-11" db="EMBL/GenBank/DDBJ databases">
        <authorList>
            <person name="Varghese N."/>
            <person name="Submissions S."/>
        </authorList>
    </citation>
    <scope>NUCLEOTIDE SEQUENCE [LARGE SCALE GENOMIC DNA]</scope>
    <source>
        <strain evidence="3">DSM 19858</strain>
    </source>
</reference>